<dbReference type="VEuPathDB" id="FungiDB:TRICI_006404"/>
<keyword evidence="6" id="KW-0548">Nucleotidyltransferase</keyword>
<keyword evidence="8" id="KW-0479">Metal-binding</keyword>
<evidence type="ECO:0000256" key="8">
    <source>
        <dbReference type="ARBA" id="ARBA00022723"/>
    </source>
</evidence>
<dbReference type="GO" id="GO:0003723">
    <property type="term" value="F:RNA binding"/>
    <property type="evidence" value="ECO:0007669"/>
    <property type="project" value="UniProtKB-KW"/>
</dbReference>
<evidence type="ECO:0000313" key="24">
    <source>
        <dbReference type="Proteomes" id="UP000761534"/>
    </source>
</evidence>
<evidence type="ECO:0000256" key="11">
    <source>
        <dbReference type="ARBA" id="ARBA00022842"/>
    </source>
</evidence>
<keyword evidence="11" id="KW-0460">Magnesium</keyword>
<keyword evidence="17" id="KW-0233">DNA recombination</keyword>
<name>A0A642UHF0_9ASCO</name>
<accession>A0A642UHF0</accession>
<dbReference type="GO" id="GO:0006310">
    <property type="term" value="P:DNA recombination"/>
    <property type="evidence" value="ECO:0007669"/>
    <property type="project" value="UniProtKB-KW"/>
</dbReference>
<dbReference type="GO" id="GO:0005737">
    <property type="term" value="C:cytoplasm"/>
    <property type="evidence" value="ECO:0007669"/>
    <property type="project" value="UniProtKB-SubCell"/>
</dbReference>
<proteinExistence type="predicted"/>
<sequence length="218" mass="24751">MFLIMLSVPKEQEDVVIDEPGAVPVKCVACIEGKASRPSFRSTEIKTTAPLQLIVSDLSGPYEHAIGNYQYFMTVIDDYSRFVEVFLLKKSEAADCLLYFINQMHIKFKNNGDYRVGKVRSDNDGEYTSALLENELNKLLIDHQLTVPYTPEQNGIAERFNRTVRQKAKTMMFHANLPKKFWGEAVLYATYVYNRVVHSSTGAVSLERFEGCDLISTS</sequence>
<keyword evidence="3" id="KW-0963">Cytoplasm</keyword>
<comment type="subcellular location">
    <subcellularLocation>
        <location evidence="2">Cytoplasm</location>
    </subcellularLocation>
</comment>
<evidence type="ECO:0000256" key="10">
    <source>
        <dbReference type="ARBA" id="ARBA00022801"/>
    </source>
</evidence>
<dbReference type="GO" id="GO:0032196">
    <property type="term" value="P:transposition"/>
    <property type="evidence" value="ECO:0007669"/>
    <property type="project" value="UniProtKB-KW"/>
</dbReference>
<keyword evidence="7" id="KW-0540">Nuclease</keyword>
<comment type="caution">
    <text evidence="23">The sequence shown here is derived from an EMBL/GenBank/DDBJ whole genome shotgun (WGS) entry which is preliminary data.</text>
</comment>
<evidence type="ECO:0000256" key="6">
    <source>
        <dbReference type="ARBA" id="ARBA00022695"/>
    </source>
</evidence>
<dbReference type="EMBL" id="SWFS01000531">
    <property type="protein sequence ID" value="KAA8899036.1"/>
    <property type="molecule type" value="Genomic_DNA"/>
</dbReference>
<evidence type="ECO:0000256" key="20">
    <source>
        <dbReference type="ARBA" id="ARBA00048173"/>
    </source>
</evidence>
<feature type="domain" description="Integrase catalytic" evidence="22">
    <location>
        <begin position="46"/>
        <end position="213"/>
    </location>
</feature>
<dbReference type="SUPFAM" id="SSF53098">
    <property type="entry name" value="Ribonuclease H-like"/>
    <property type="match status" value="1"/>
</dbReference>
<dbReference type="InterPro" id="IPR039537">
    <property type="entry name" value="Retrotran_Ty1/copia-like"/>
</dbReference>
<evidence type="ECO:0000256" key="19">
    <source>
        <dbReference type="ARBA" id="ARBA00025615"/>
    </source>
</evidence>
<evidence type="ECO:0000256" key="2">
    <source>
        <dbReference type="ARBA" id="ARBA00004496"/>
    </source>
</evidence>
<reference evidence="23" key="1">
    <citation type="journal article" date="2019" name="G3 (Bethesda)">
        <title>Genome Assemblies of Two Rare Opportunistic Yeast Pathogens: Diutina rugosa (syn. Candida rugosa) and Trichomonascus ciferrii (syn. Candida ciferrii).</title>
        <authorList>
            <person name="Mixao V."/>
            <person name="Saus E."/>
            <person name="Hansen A.P."/>
            <person name="Lass-Florl C."/>
            <person name="Gabaldon T."/>
        </authorList>
    </citation>
    <scope>NUCLEOTIDE SEQUENCE</scope>
    <source>
        <strain evidence="23">CBS 4856</strain>
    </source>
</reference>
<keyword evidence="5" id="KW-0808">Transferase</keyword>
<comment type="catalytic activity">
    <reaction evidence="20">
        <text>DNA(n) + a 2'-deoxyribonucleoside 5'-triphosphate = DNA(n+1) + diphosphate</text>
        <dbReference type="Rhea" id="RHEA:22508"/>
        <dbReference type="Rhea" id="RHEA-COMP:17339"/>
        <dbReference type="Rhea" id="RHEA-COMP:17340"/>
        <dbReference type="ChEBI" id="CHEBI:33019"/>
        <dbReference type="ChEBI" id="CHEBI:61560"/>
        <dbReference type="ChEBI" id="CHEBI:173112"/>
        <dbReference type="EC" id="2.7.7.49"/>
    </reaction>
</comment>
<dbReference type="GO" id="GO:0005634">
    <property type="term" value="C:nucleus"/>
    <property type="evidence" value="ECO:0007669"/>
    <property type="project" value="UniProtKB-ARBA"/>
</dbReference>
<comment type="catalytic activity">
    <reaction evidence="1">
        <text>Endonucleolytic cleavage to 5'-phosphomonoester.</text>
        <dbReference type="EC" id="3.1.26.4"/>
    </reaction>
</comment>
<keyword evidence="15" id="KW-0239">DNA-directed DNA polymerase</keyword>
<dbReference type="InterPro" id="IPR001584">
    <property type="entry name" value="Integrase_cat-core"/>
</dbReference>
<dbReference type="PROSITE" id="PS50994">
    <property type="entry name" value="INTEGRASE"/>
    <property type="match status" value="1"/>
</dbReference>
<evidence type="ECO:0000256" key="12">
    <source>
        <dbReference type="ARBA" id="ARBA00022884"/>
    </source>
</evidence>
<dbReference type="InterPro" id="IPR036397">
    <property type="entry name" value="RNaseH_sf"/>
</dbReference>
<dbReference type="GO" id="GO:0003887">
    <property type="term" value="F:DNA-directed DNA polymerase activity"/>
    <property type="evidence" value="ECO:0007669"/>
    <property type="project" value="UniProtKB-KW"/>
</dbReference>
<evidence type="ECO:0000256" key="7">
    <source>
        <dbReference type="ARBA" id="ARBA00022722"/>
    </source>
</evidence>
<protein>
    <recommendedName>
        <fullName evidence="22">Integrase catalytic domain-containing protein</fullName>
    </recommendedName>
</protein>
<keyword evidence="24" id="KW-1185">Reference proteome</keyword>
<dbReference type="PANTHER" id="PTHR42648">
    <property type="entry name" value="TRANSPOSASE, PUTATIVE-RELATED"/>
    <property type="match status" value="1"/>
</dbReference>
<evidence type="ECO:0000256" key="4">
    <source>
        <dbReference type="ARBA" id="ARBA00022578"/>
    </source>
</evidence>
<evidence type="ECO:0000256" key="17">
    <source>
        <dbReference type="ARBA" id="ARBA00023172"/>
    </source>
</evidence>
<dbReference type="GO" id="GO:0046872">
    <property type="term" value="F:metal ion binding"/>
    <property type="evidence" value="ECO:0007669"/>
    <property type="project" value="UniProtKB-KW"/>
</dbReference>
<evidence type="ECO:0000256" key="15">
    <source>
        <dbReference type="ARBA" id="ARBA00022932"/>
    </source>
</evidence>
<evidence type="ECO:0000256" key="18">
    <source>
        <dbReference type="ARBA" id="ARBA00025590"/>
    </source>
</evidence>
<dbReference type="PANTHER" id="PTHR42648:SF11">
    <property type="entry name" value="TRANSPOSON TY4-P GAG-POL POLYPROTEIN"/>
    <property type="match status" value="1"/>
</dbReference>
<comment type="function">
    <text evidence="19">Integrase (IN) targets the VLP to the nucleus, where a subparticle preintegration complex (PIC) containing at least integrase and the newly synthesized dsDNA copy of the retrotransposon must transit the nuclear membrane. Once in the nucleus, integrase performs the integration of the dsDNA into the host genome.</text>
</comment>
<evidence type="ECO:0000256" key="1">
    <source>
        <dbReference type="ARBA" id="ARBA00000077"/>
    </source>
</evidence>
<gene>
    <name evidence="23" type="ORF">TRICI_006404</name>
</gene>
<dbReference type="GO" id="GO:0004523">
    <property type="term" value="F:RNA-DNA hybrid ribonuclease activity"/>
    <property type="evidence" value="ECO:0007669"/>
    <property type="project" value="UniProtKB-EC"/>
</dbReference>
<organism evidence="23 24">
    <name type="scientific">Trichomonascus ciferrii</name>
    <dbReference type="NCBI Taxonomy" id="44093"/>
    <lineage>
        <taxon>Eukaryota</taxon>
        <taxon>Fungi</taxon>
        <taxon>Dikarya</taxon>
        <taxon>Ascomycota</taxon>
        <taxon>Saccharomycotina</taxon>
        <taxon>Dipodascomycetes</taxon>
        <taxon>Dipodascales</taxon>
        <taxon>Trichomonascaceae</taxon>
        <taxon>Trichomonascus</taxon>
        <taxon>Trichomonascus ciferrii complex</taxon>
    </lineage>
</organism>
<evidence type="ECO:0000313" key="23">
    <source>
        <dbReference type="EMBL" id="KAA8899036.1"/>
    </source>
</evidence>
<evidence type="ECO:0000256" key="5">
    <source>
        <dbReference type="ARBA" id="ARBA00022679"/>
    </source>
</evidence>
<dbReference type="OrthoDB" id="4095857at2759"/>
<comment type="function">
    <text evidence="18">Reverse transcriptase/ribonuclease H (RT) is a multifunctional enzyme that catalyzes the conversion of the retro-elements RNA genome into dsDNA within the VLP. The enzyme displays a DNA polymerase activity that can copy either DNA or RNA templates, and a ribonuclease H (RNase H) activity that cleaves the RNA strand of RNA-DNA heteroduplexes during plus-strand synthesis and hydrolyzes RNA primers. The conversion leads to a linear dsDNA copy of the retrotransposon that includes long terminal repeats (LTRs) at both ends.</text>
</comment>
<evidence type="ECO:0000256" key="3">
    <source>
        <dbReference type="ARBA" id="ARBA00022490"/>
    </source>
</evidence>
<dbReference type="GO" id="GO:0003964">
    <property type="term" value="F:RNA-directed DNA polymerase activity"/>
    <property type="evidence" value="ECO:0007669"/>
    <property type="project" value="UniProtKB-KW"/>
</dbReference>
<dbReference type="AlphaFoldDB" id="A0A642UHF0"/>
<keyword evidence="12" id="KW-0694">RNA-binding</keyword>
<dbReference type="GO" id="GO:0015074">
    <property type="term" value="P:DNA integration"/>
    <property type="evidence" value="ECO:0007669"/>
    <property type="project" value="UniProtKB-KW"/>
</dbReference>
<keyword evidence="4" id="KW-0815">Transposition</keyword>
<keyword evidence="14" id="KW-0695">RNA-directed DNA polymerase</keyword>
<dbReference type="Gene3D" id="3.30.420.10">
    <property type="entry name" value="Ribonuclease H-like superfamily/Ribonuclease H"/>
    <property type="match status" value="1"/>
</dbReference>
<dbReference type="Proteomes" id="UP000761534">
    <property type="component" value="Unassembled WGS sequence"/>
</dbReference>
<dbReference type="InterPro" id="IPR012337">
    <property type="entry name" value="RNaseH-like_sf"/>
</dbReference>
<dbReference type="Pfam" id="PF00665">
    <property type="entry name" value="rve"/>
    <property type="match status" value="1"/>
</dbReference>
<evidence type="ECO:0000259" key="22">
    <source>
        <dbReference type="PROSITE" id="PS50994"/>
    </source>
</evidence>
<keyword evidence="13" id="KW-0229">DNA integration</keyword>
<evidence type="ECO:0000256" key="13">
    <source>
        <dbReference type="ARBA" id="ARBA00022908"/>
    </source>
</evidence>
<dbReference type="GO" id="GO:0003677">
    <property type="term" value="F:DNA binding"/>
    <property type="evidence" value="ECO:0007669"/>
    <property type="project" value="UniProtKB-KW"/>
</dbReference>
<evidence type="ECO:0000256" key="9">
    <source>
        <dbReference type="ARBA" id="ARBA00022759"/>
    </source>
</evidence>
<comment type="catalytic activity">
    <reaction evidence="21">
        <text>DNA(n) + a 2'-deoxyribonucleoside 5'-triphosphate = DNA(n+1) + diphosphate</text>
        <dbReference type="Rhea" id="RHEA:22508"/>
        <dbReference type="Rhea" id="RHEA-COMP:17339"/>
        <dbReference type="Rhea" id="RHEA-COMP:17340"/>
        <dbReference type="ChEBI" id="CHEBI:33019"/>
        <dbReference type="ChEBI" id="CHEBI:61560"/>
        <dbReference type="ChEBI" id="CHEBI:173112"/>
        <dbReference type="EC" id="2.7.7.7"/>
    </reaction>
</comment>
<evidence type="ECO:0000256" key="14">
    <source>
        <dbReference type="ARBA" id="ARBA00022918"/>
    </source>
</evidence>
<evidence type="ECO:0000256" key="16">
    <source>
        <dbReference type="ARBA" id="ARBA00023125"/>
    </source>
</evidence>
<keyword evidence="10" id="KW-0378">Hydrolase</keyword>
<evidence type="ECO:0000256" key="21">
    <source>
        <dbReference type="ARBA" id="ARBA00049244"/>
    </source>
</evidence>
<keyword evidence="9" id="KW-0255">Endonuclease</keyword>
<keyword evidence="16" id="KW-0238">DNA-binding</keyword>